<evidence type="ECO:0000313" key="2">
    <source>
        <dbReference type="Proteomes" id="UP000660862"/>
    </source>
</evidence>
<dbReference type="Proteomes" id="UP000660862">
    <property type="component" value="Unassembled WGS sequence"/>
</dbReference>
<organism evidence="1 2">
    <name type="scientific">Parapedobacter pyrenivorans</name>
    <dbReference type="NCBI Taxonomy" id="1305674"/>
    <lineage>
        <taxon>Bacteria</taxon>
        <taxon>Pseudomonadati</taxon>
        <taxon>Bacteroidota</taxon>
        <taxon>Sphingobacteriia</taxon>
        <taxon>Sphingobacteriales</taxon>
        <taxon>Sphingobacteriaceae</taxon>
        <taxon>Parapedobacter</taxon>
    </lineage>
</organism>
<reference evidence="1" key="1">
    <citation type="journal article" date="2014" name="Int. J. Syst. Evol. Microbiol.">
        <title>Complete genome sequence of Corynebacterium casei LMG S-19264T (=DSM 44701T), isolated from a smear-ripened cheese.</title>
        <authorList>
            <consortium name="US DOE Joint Genome Institute (JGI-PGF)"/>
            <person name="Walter F."/>
            <person name="Albersmeier A."/>
            <person name="Kalinowski J."/>
            <person name="Ruckert C."/>
        </authorList>
    </citation>
    <scope>NUCLEOTIDE SEQUENCE</scope>
    <source>
        <strain evidence="1">CGMCC 1.12195</strain>
    </source>
</reference>
<evidence type="ECO:0008006" key="3">
    <source>
        <dbReference type="Google" id="ProtNLM"/>
    </source>
</evidence>
<dbReference type="InterPro" id="IPR014541">
    <property type="entry name" value="Amdntrnsf_FN0238"/>
</dbReference>
<dbReference type="NCBIfam" id="NF046062">
    <property type="entry name" value="citrull_CtlX"/>
    <property type="match status" value="1"/>
</dbReference>
<name>A0A917HZ08_9SPHI</name>
<dbReference type="PANTHER" id="PTHR43224">
    <property type="entry name" value="AMIDINOTRANSFERASE"/>
    <property type="match status" value="1"/>
</dbReference>
<accession>A0A917HZ08</accession>
<protein>
    <recommendedName>
        <fullName evidence="3">Amidinotransferase</fullName>
    </recommendedName>
</protein>
<dbReference type="Pfam" id="PF19420">
    <property type="entry name" value="DDAH_eukar"/>
    <property type="match status" value="1"/>
</dbReference>
<dbReference type="SUPFAM" id="SSF55909">
    <property type="entry name" value="Pentein"/>
    <property type="match status" value="1"/>
</dbReference>
<evidence type="ECO:0000313" key="1">
    <source>
        <dbReference type="EMBL" id="GGG98470.1"/>
    </source>
</evidence>
<dbReference type="PIRSF" id="PIRSF028188">
    <property type="entry name" value="Amdntrnsf_FN0238"/>
    <property type="match status" value="1"/>
</dbReference>
<dbReference type="EMBL" id="BMER01000004">
    <property type="protein sequence ID" value="GGG98470.1"/>
    <property type="molecule type" value="Genomic_DNA"/>
</dbReference>
<proteinExistence type="predicted"/>
<reference evidence="1" key="2">
    <citation type="submission" date="2020-09" db="EMBL/GenBank/DDBJ databases">
        <authorList>
            <person name="Sun Q."/>
            <person name="Zhou Y."/>
        </authorList>
    </citation>
    <scope>NUCLEOTIDE SEQUENCE</scope>
    <source>
        <strain evidence="1">CGMCC 1.12195</strain>
    </source>
</reference>
<sequence>MIRPVQFAYNAQTAVNNVFQRQGIEDTVVVQDSAVREFDAFVAKLRDNDIDVLVVPDTPMPHTPDSIFPNNWISFHHDGSVVLYPMFAANRRLERKQSVLHAIERVFLIHRRIDYTKHEAEGKFLEGTGSFVLDRKNGIAYACRSPRTDESLFLEFCRQFNFKPVVFDAVDEKGRAIYHTNVLMCIADSYAVINLESIVESDRLSVMKTLNESGKSIIAINQAQMIDFAGNMLQVENKQGKSFLVMSSRAFHSLQLAQVRKLESFDPIIHSPLDTIEQYGGGSARCMMAEVYLPVNSNDQQQ</sequence>
<keyword evidence="2" id="KW-1185">Reference proteome</keyword>
<dbReference type="Gene3D" id="3.75.10.10">
    <property type="entry name" value="L-arginine/glycine Amidinotransferase, Chain A"/>
    <property type="match status" value="1"/>
</dbReference>
<dbReference type="PANTHER" id="PTHR43224:SF1">
    <property type="entry name" value="AMIDINOTRANSFERASE"/>
    <property type="match status" value="1"/>
</dbReference>
<gene>
    <name evidence="1" type="ORF">GCM10007415_37570</name>
</gene>
<dbReference type="AlphaFoldDB" id="A0A917HZ08"/>
<comment type="caution">
    <text evidence="1">The sequence shown here is derived from an EMBL/GenBank/DDBJ whole genome shotgun (WGS) entry which is preliminary data.</text>
</comment>